<evidence type="ECO:0000256" key="1">
    <source>
        <dbReference type="ARBA" id="ARBA00004141"/>
    </source>
</evidence>
<evidence type="ECO:0000256" key="3">
    <source>
        <dbReference type="SAM" id="MobiDB-lite"/>
    </source>
</evidence>
<proteinExistence type="inferred from homology"/>
<feature type="compositionally biased region" description="Basic and acidic residues" evidence="3">
    <location>
        <begin position="28"/>
        <end position="42"/>
    </location>
</feature>
<organism evidence="4 5">
    <name type="scientific">Rubus argutus</name>
    <name type="common">Southern blackberry</name>
    <dbReference type="NCBI Taxonomy" id="59490"/>
    <lineage>
        <taxon>Eukaryota</taxon>
        <taxon>Viridiplantae</taxon>
        <taxon>Streptophyta</taxon>
        <taxon>Embryophyta</taxon>
        <taxon>Tracheophyta</taxon>
        <taxon>Spermatophyta</taxon>
        <taxon>Magnoliopsida</taxon>
        <taxon>eudicotyledons</taxon>
        <taxon>Gunneridae</taxon>
        <taxon>Pentapetalae</taxon>
        <taxon>rosids</taxon>
        <taxon>fabids</taxon>
        <taxon>Rosales</taxon>
        <taxon>Rosaceae</taxon>
        <taxon>Rosoideae</taxon>
        <taxon>Rosoideae incertae sedis</taxon>
        <taxon>Rubus</taxon>
    </lineage>
</organism>
<feature type="compositionally biased region" description="Basic and acidic residues" evidence="3">
    <location>
        <begin position="73"/>
        <end position="94"/>
    </location>
</feature>
<feature type="compositionally biased region" description="Low complexity" evidence="3">
    <location>
        <begin position="53"/>
        <end position="62"/>
    </location>
</feature>
<dbReference type="EMBL" id="JBEDUW010000002">
    <property type="protein sequence ID" value="KAK9946867.1"/>
    <property type="molecule type" value="Genomic_DNA"/>
</dbReference>
<evidence type="ECO:0000313" key="4">
    <source>
        <dbReference type="EMBL" id="KAK9946867.1"/>
    </source>
</evidence>
<protein>
    <submittedName>
        <fullName evidence="4">Uncharacterized protein</fullName>
    </submittedName>
</protein>
<dbReference type="InterPro" id="IPR016688">
    <property type="entry name" value="MscS-like_plants/fungi"/>
</dbReference>
<dbReference type="PANTHER" id="PTHR31618">
    <property type="entry name" value="MECHANOSENSITIVE ION CHANNEL PROTEIN 5"/>
    <property type="match status" value="1"/>
</dbReference>
<reference evidence="4 5" key="1">
    <citation type="journal article" date="2023" name="G3 (Bethesda)">
        <title>A chromosome-length genome assembly and annotation of blackberry (Rubus argutus, cv. 'Hillquist').</title>
        <authorList>
            <person name="Bruna T."/>
            <person name="Aryal R."/>
            <person name="Dudchenko O."/>
            <person name="Sargent D.J."/>
            <person name="Mead D."/>
            <person name="Buti M."/>
            <person name="Cavallini A."/>
            <person name="Hytonen T."/>
            <person name="Andres J."/>
            <person name="Pham M."/>
            <person name="Weisz D."/>
            <person name="Mascagni F."/>
            <person name="Usai G."/>
            <person name="Natali L."/>
            <person name="Bassil N."/>
            <person name="Fernandez G.E."/>
            <person name="Lomsadze A."/>
            <person name="Armour M."/>
            <person name="Olukolu B."/>
            <person name="Poorten T."/>
            <person name="Britton C."/>
            <person name="Davik J."/>
            <person name="Ashrafi H."/>
            <person name="Aiden E.L."/>
            <person name="Borodovsky M."/>
            <person name="Worthington M."/>
        </authorList>
    </citation>
    <scope>NUCLEOTIDE SEQUENCE [LARGE SCALE GENOMIC DNA]</scope>
    <source>
        <strain evidence="4">PI 553951</strain>
    </source>
</reference>
<dbReference type="PANTHER" id="PTHR31618:SF8">
    <property type="entry name" value="MECHANOSENSITIVE ION CHANNEL PROTEIN"/>
    <property type="match status" value="1"/>
</dbReference>
<keyword evidence="5" id="KW-1185">Reference proteome</keyword>
<comment type="caution">
    <text evidence="4">The sequence shown here is derived from an EMBL/GenBank/DDBJ whole genome shotgun (WGS) entry which is preliminary data.</text>
</comment>
<dbReference type="GO" id="GO:0006820">
    <property type="term" value="P:monoatomic anion transport"/>
    <property type="evidence" value="ECO:0007669"/>
    <property type="project" value="TreeGrafter"/>
</dbReference>
<feature type="region of interest" description="Disordered" evidence="3">
    <location>
        <begin position="1"/>
        <end position="95"/>
    </location>
</feature>
<name>A0AAW1YDK3_RUBAR</name>
<dbReference type="GO" id="GO:0008381">
    <property type="term" value="F:mechanosensitive monoatomic ion channel activity"/>
    <property type="evidence" value="ECO:0007669"/>
    <property type="project" value="TreeGrafter"/>
</dbReference>
<gene>
    <name evidence="4" type="ORF">M0R45_012310</name>
</gene>
<accession>A0AAW1YDK3</accession>
<evidence type="ECO:0000256" key="2">
    <source>
        <dbReference type="ARBA" id="ARBA00008017"/>
    </source>
</evidence>
<dbReference type="GO" id="GO:0005886">
    <property type="term" value="C:plasma membrane"/>
    <property type="evidence" value="ECO:0007669"/>
    <property type="project" value="TreeGrafter"/>
</dbReference>
<comment type="similarity">
    <text evidence="2">Belongs to the MscS (TC 1.A.23) family.</text>
</comment>
<evidence type="ECO:0000313" key="5">
    <source>
        <dbReference type="Proteomes" id="UP001457282"/>
    </source>
</evidence>
<dbReference type="Proteomes" id="UP001457282">
    <property type="component" value="Unassembled WGS sequence"/>
</dbReference>
<dbReference type="AlphaFoldDB" id="A0AAW1YDK3"/>
<comment type="subcellular location">
    <subcellularLocation>
        <location evidence="1">Membrane</location>
        <topology evidence="1">Multi-pass membrane protein</topology>
    </subcellularLocation>
</comment>
<sequence length="222" mass="25054">MAQKAEQIEVEIDVNGERSPRNTGGSESFRRRSKDQLPEDARNSGGPQVLRCSSNSSFSRNSWKPPMSKTRSRLMDPPDERRPKSDRVAHSGRVDEDDAFDVDDIPEEYKRIKFNTLTLAQWESLFNQYVIETLSGPPLFQRQHIQEQEEKAAAEIREFQKAGACMPRELRATLLPRNGRVFGSGGLQSSPQSGGVLDFLLSKRRPSLGSKMKRSQLTTCIS</sequence>